<dbReference type="GO" id="GO:0016491">
    <property type="term" value="F:oxidoreductase activity"/>
    <property type="evidence" value="ECO:0007669"/>
    <property type="project" value="UniProtKB-KW"/>
</dbReference>
<evidence type="ECO:0000256" key="2">
    <source>
        <dbReference type="ARBA" id="ARBA00023002"/>
    </source>
</evidence>
<dbReference type="Proteomes" id="UP000245802">
    <property type="component" value="Chromosome"/>
</dbReference>
<evidence type="ECO:0000256" key="3">
    <source>
        <dbReference type="RuleBase" id="RU000363"/>
    </source>
</evidence>
<dbReference type="InterPro" id="IPR036291">
    <property type="entry name" value="NAD(P)-bd_dom_sf"/>
</dbReference>
<dbReference type="PANTHER" id="PTHR44196">
    <property type="entry name" value="DEHYDROGENASE/REDUCTASE SDR FAMILY MEMBER 7B"/>
    <property type="match status" value="1"/>
</dbReference>
<dbReference type="AlphaFoldDB" id="A0A2Z3H4D4"/>
<name>A0A2Z3H4D4_9BACT</name>
<evidence type="ECO:0000256" key="1">
    <source>
        <dbReference type="ARBA" id="ARBA00006484"/>
    </source>
</evidence>
<protein>
    <submittedName>
        <fullName evidence="5">Short chain dehydrogenase</fullName>
    </submittedName>
</protein>
<dbReference type="PIRSF" id="PIRSF000126">
    <property type="entry name" value="11-beta-HSD1"/>
    <property type="match status" value="1"/>
</dbReference>
<dbReference type="RefSeq" id="WP_010048164.1">
    <property type="nucleotide sequence ID" value="NZ_CP025958.1"/>
</dbReference>
<dbReference type="InterPro" id="IPR002347">
    <property type="entry name" value="SDR_fam"/>
</dbReference>
<dbReference type="Pfam" id="PF00106">
    <property type="entry name" value="adh_short"/>
    <property type="match status" value="1"/>
</dbReference>
<dbReference type="SUPFAM" id="SSF51735">
    <property type="entry name" value="NAD(P)-binding Rossmann-fold domains"/>
    <property type="match status" value="1"/>
</dbReference>
<evidence type="ECO:0000259" key="4">
    <source>
        <dbReference type="SMART" id="SM00822"/>
    </source>
</evidence>
<proteinExistence type="inferred from homology"/>
<feature type="domain" description="Ketoreductase" evidence="4">
    <location>
        <begin position="9"/>
        <end position="192"/>
    </location>
</feature>
<dbReference type="PRINTS" id="PR00080">
    <property type="entry name" value="SDRFAMILY"/>
</dbReference>
<evidence type="ECO:0000313" key="6">
    <source>
        <dbReference type="Proteomes" id="UP000245802"/>
    </source>
</evidence>
<dbReference type="SMART" id="SM00822">
    <property type="entry name" value="PKS_KR"/>
    <property type="match status" value="1"/>
</dbReference>
<dbReference type="EMBL" id="CP025958">
    <property type="protein sequence ID" value="AWM39711.1"/>
    <property type="molecule type" value="Genomic_DNA"/>
</dbReference>
<dbReference type="PROSITE" id="PS00061">
    <property type="entry name" value="ADH_SHORT"/>
    <property type="match status" value="1"/>
</dbReference>
<sequence>MARRNLSGLRVLVTGASQGIGRALVTEAAKRGCRVLAAARSQPLLDELATEVRAAGGTIATVAADITKPDDRAAMVKAATDSFGGLDVLINNAGIGATGHFMDSEPEVLRQIFETNFFGLTETTRVLLPLLKQGTTPAIVNISSVVGKRALPARSLYSASKFAVMGFSESIRAELAKDGVDVIVVSPGLTQTNFSKNMLEQKAKMQLDHMRGMTSEEVAAATLNAVTRGSLDVTLTFRGKLLVLVNRFAPWVVDFFSKKTVRKLFADEIAERKKKQTEAAGK</sequence>
<dbReference type="Gene3D" id="3.40.50.720">
    <property type="entry name" value="NAD(P)-binding Rossmann-like Domain"/>
    <property type="match status" value="1"/>
</dbReference>
<dbReference type="GO" id="GO:0016020">
    <property type="term" value="C:membrane"/>
    <property type="evidence" value="ECO:0007669"/>
    <property type="project" value="TreeGrafter"/>
</dbReference>
<dbReference type="PANTHER" id="PTHR44196:SF1">
    <property type="entry name" value="DEHYDROGENASE_REDUCTASE SDR FAMILY MEMBER 7B"/>
    <property type="match status" value="1"/>
</dbReference>
<organism evidence="5 6">
    <name type="scientific">Gemmata obscuriglobus</name>
    <dbReference type="NCBI Taxonomy" id="114"/>
    <lineage>
        <taxon>Bacteria</taxon>
        <taxon>Pseudomonadati</taxon>
        <taxon>Planctomycetota</taxon>
        <taxon>Planctomycetia</taxon>
        <taxon>Gemmatales</taxon>
        <taxon>Gemmataceae</taxon>
        <taxon>Gemmata</taxon>
    </lineage>
</organism>
<reference evidence="5 6" key="1">
    <citation type="submission" date="2018-01" db="EMBL/GenBank/DDBJ databases">
        <title>G. obscuriglobus.</title>
        <authorList>
            <person name="Franke J."/>
            <person name="Blomberg W."/>
            <person name="Selmecki A."/>
        </authorList>
    </citation>
    <scope>NUCLEOTIDE SEQUENCE [LARGE SCALE GENOMIC DNA]</scope>
    <source>
        <strain evidence="5 6">DSM 5831</strain>
    </source>
</reference>
<dbReference type="InterPro" id="IPR057326">
    <property type="entry name" value="KR_dom"/>
</dbReference>
<gene>
    <name evidence="5" type="ORF">C1280_23730</name>
</gene>
<dbReference type="NCBIfam" id="NF004825">
    <property type="entry name" value="PRK06181.1"/>
    <property type="match status" value="1"/>
</dbReference>
<dbReference type="OrthoDB" id="9810734at2"/>
<comment type="similarity">
    <text evidence="1 3">Belongs to the short-chain dehydrogenases/reductases (SDR) family.</text>
</comment>
<keyword evidence="6" id="KW-1185">Reference proteome</keyword>
<accession>A0A2Z3H4D4</accession>
<dbReference type="KEGG" id="gog:C1280_23730"/>
<dbReference type="PRINTS" id="PR00081">
    <property type="entry name" value="GDHRDH"/>
</dbReference>
<dbReference type="InterPro" id="IPR020904">
    <property type="entry name" value="Sc_DH/Rdtase_CS"/>
</dbReference>
<keyword evidence="2" id="KW-0560">Oxidoreductase</keyword>
<evidence type="ECO:0000313" key="5">
    <source>
        <dbReference type="EMBL" id="AWM39711.1"/>
    </source>
</evidence>